<dbReference type="InterPro" id="IPR042173">
    <property type="entry name" value="RNase_J_2"/>
</dbReference>
<dbReference type="CDD" id="cd07732">
    <property type="entry name" value="metallo-hydrolase-like_MBL-fold"/>
    <property type="match status" value="1"/>
</dbReference>
<dbReference type="Gene3D" id="3.60.15.10">
    <property type="entry name" value="Ribonuclease Z/Hydroxyacylglutathione hydrolase-like"/>
    <property type="match status" value="1"/>
</dbReference>
<dbReference type="GO" id="GO:0003723">
    <property type="term" value="F:RNA binding"/>
    <property type="evidence" value="ECO:0007669"/>
    <property type="project" value="UniProtKB-KW"/>
</dbReference>
<dbReference type="Pfam" id="PF12706">
    <property type="entry name" value="Lactamase_B_2"/>
    <property type="match status" value="1"/>
</dbReference>
<dbReference type="Pfam" id="PF07521">
    <property type="entry name" value="RMMBL"/>
    <property type="match status" value="1"/>
</dbReference>
<dbReference type="AlphaFoldDB" id="A0A133UEC5"/>
<dbReference type="GO" id="GO:0004527">
    <property type="term" value="F:exonuclease activity"/>
    <property type="evidence" value="ECO:0007669"/>
    <property type="project" value="UniProtKB-KW"/>
</dbReference>
<evidence type="ECO:0000259" key="3">
    <source>
        <dbReference type="SMART" id="SM00849"/>
    </source>
</evidence>
<keyword evidence="1" id="KW-0540">Nuclease</keyword>
<keyword evidence="5" id="KW-1185">Reference proteome</keyword>
<keyword evidence="2" id="KW-0694">RNA-binding</keyword>
<dbReference type="InterPro" id="IPR001279">
    <property type="entry name" value="Metallo-B-lactamas"/>
</dbReference>
<gene>
    <name evidence="4" type="ORF">AKJ66_03980</name>
</gene>
<dbReference type="Gene3D" id="3.40.50.10710">
    <property type="entry name" value="Metallo-hydrolase/oxidoreductase"/>
    <property type="match status" value="1"/>
</dbReference>
<protein>
    <recommendedName>
        <fullName evidence="3">Metallo-beta-lactamase domain-containing protein</fullName>
    </recommendedName>
</protein>
<sequence>MKILTSLTFFGGLEEVGGNKILLEDGEVKLFLDFGKNFGKEKKYYREPFLKPKNEKHLLNLDLLPEIKGLYHDDNFPPIDGVIVSHPHLDHWGYVCFLDTRIPIYCGECTKKMILNYEFCSYSGTSSEYYLANFRKKSGREVYRDFNTFRTGDILDMENLKIEPVHVDHSIPAAYGFIIHTTSGKVAYTGDFRMHGPKSNMTRDFLDKASDYDIDYLIIEGTNITGAEISSESHVEQITDKLIKHTDGLVVISFSDRDVDRLNSIYRATKRNNRKLALSTKQAFLLRDLYKDPNIKVPDLRRDDIFVFGKEKSWLRAWEEEIHNEFNVLYGSDINSIQDRIVLAASYYDMNELMDVNPQAGSIFILSKSEPFDEAGEIQHEKLLNWCNHYGMPQYHVHASGHAMPHELKSVIKEISPNTMIPVHTERPLLFEKYVADLDVNFKSPILKEKISLSRK</sequence>
<evidence type="ECO:0000256" key="2">
    <source>
        <dbReference type="ARBA" id="ARBA00022884"/>
    </source>
</evidence>
<keyword evidence="1" id="KW-0378">Hydrolase</keyword>
<feature type="domain" description="Metallo-beta-lactamase" evidence="3">
    <location>
        <begin position="17"/>
        <end position="254"/>
    </location>
</feature>
<dbReference type="InterPro" id="IPR036866">
    <property type="entry name" value="RibonucZ/Hydroxyglut_hydro"/>
</dbReference>
<evidence type="ECO:0000313" key="4">
    <source>
        <dbReference type="EMBL" id="KXA92532.1"/>
    </source>
</evidence>
<dbReference type="Proteomes" id="UP000070657">
    <property type="component" value="Unassembled WGS sequence"/>
</dbReference>
<dbReference type="EMBL" id="LHXP01000060">
    <property type="protein sequence ID" value="KXA92532.1"/>
    <property type="molecule type" value="Genomic_DNA"/>
</dbReference>
<comment type="caution">
    <text evidence="4">The sequence shown here is derived from an EMBL/GenBank/DDBJ whole genome shotgun (WGS) entry which is preliminary data.</text>
</comment>
<dbReference type="PANTHER" id="PTHR43694:SF1">
    <property type="entry name" value="RIBONUCLEASE J"/>
    <property type="match status" value="1"/>
</dbReference>
<dbReference type="SMART" id="SM00849">
    <property type="entry name" value="Lactamase_B"/>
    <property type="match status" value="1"/>
</dbReference>
<dbReference type="InterPro" id="IPR011108">
    <property type="entry name" value="RMMBL"/>
</dbReference>
<dbReference type="PANTHER" id="PTHR43694">
    <property type="entry name" value="RIBONUCLEASE J"/>
    <property type="match status" value="1"/>
</dbReference>
<organism evidence="4 5">
    <name type="scientific">candidate division MSBL1 archaeon SCGC-AAA259E22</name>
    <dbReference type="NCBI Taxonomy" id="1698265"/>
    <lineage>
        <taxon>Archaea</taxon>
        <taxon>Methanobacteriati</taxon>
        <taxon>Methanobacteriota</taxon>
        <taxon>candidate division MSBL1</taxon>
    </lineage>
</organism>
<reference evidence="4 5" key="1">
    <citation type="journal article" date="2016" name="Sci. Rep.">
        <title>Metabolic traits of an uncultured archaeal lineage -MSBL1- from brine pools of the Red Sea.</title>
        <authorList>
            <person name="Mwirichia R."/>
            <person name="Alam I."/>
            <person name="Rashid M."/>
            <person name="Vinu M."/>
            <person name="Ba-Alawi W."/>
            <person name="Anthony Kamau A."/>
            <person name="Kamanda Ngugi D."/>
            <person name="Goker M."/>
            <person name="Klenk H.P."/>
            <person name="Bajic V."/>
            <person name="Stingl U."/>
        </authorList>
    </citation>
    <scope>NUCLEOTIDE SEQUENCE [LARGE SCALE GENOMIC DNA]</scope>
    <source>
        <strain evidence="4">SCGC-AAA259E22</strain>
    </source>
</reference>
<evidence type="ECO:0000256" key="1">
    <source>
        <dbReference type="ARBA" id="ARBA00022839"/>
    </source>
</evidence>
<keyword evidence="1" id="KW-0269">Exonuclease</keyword>
<evidence type="ECO:0000313" key="5">
    <source>
        <dbReference type="Proteomes" id="UP000070657"/>
    </source>
</evidence>
<accession>A0A133UEC5</accession>
<proteinExistence type="predicted"/>
<dbReference type="SUPFAM" id="SSF56281">
    <property type="entry name" value="Metallo-hydrolase/oxidoreductase"/>
    <property type="match status" value="1"/>
</dbReference>
<name>A0A133UEC5_9EURY</name>